<dbReference type="SUPFAM" id="SSF161098">
    <property type="entry name" value="MetI-like"/>
    <property type="match status" value="1"/>
</dbReference>
<dbReference type="PROSITE" id="PS50928">
    <property type="entry name" value="ABC_TM1"/>
    <property type="match status" value="1"/>
</dbReference>
<comment type="similarity">
    <text evidence="2 9">Belongs to the binding-protein-dependent transport system permease family. CysTW subfamily.</text>
</comment>
<feature type="transmembrane region" description="Helical" evidence="9">
    <location>
        <begin position="118"/>
        <end position="136"/>
    </location>
</feature>
<dbReference type="InterPro" id="IPR051124">
    <property type="entry name" value="Phosphate_Transport_Permease"/>
</dbReference>
<feature type="transmembrane region" description="Helical" evidence="9">
    <location>
        <begin position="266"/>
        <end position="290"/>
    </location>
</feature>
<evidence type="ECO:0000256" key="4">
    <source>
        <dbReference type="ARBA" id="ARBA00022475"/>
    </source>
</evidence>
<dbReference type="HOGENOM" id="CLU_033621_1_3_2"/>
<evidence type="ECO:0000256" key="5">
    <source>
        <dbReference type="ARBA" id="ARBA00022592"/>
    </source>
</evidence>
<protein>
    <recommendedName>
        <fullName evidence="9">Phosphate transport system permease protein</fullName>
    </recommendedName>
</protein>
<feature type="transmembrane region" description="Helical" evidence="9">
    <location>
        <begin position="6"/>
        <end position="25"/>
    </location>
</feature>
<evidence type="ECO:0000256" key="2">
    <source>
        <dbReference type="ARBA" id="ARBA00007069"/>
    </source>
</evidence>
<dbReference type="STRING" id="384616.Pisl_0259"/>
<keyword evidence="6 9" id="KW-0812">Transmembrane</keyword>
<sequence length="292" mass="30346">MTAEALILLFFLYAASALFLFFTRLRAGLRLLALAVPAVVAAMVAVFLAGALPALSREGLSLFTSSLWSSNDERYGLLGALWGTFITTAVALPLAAAMAVSFAVFVNDIAPAGLRRGLSAFMDLTAAVPTVVYGLWGVAFLTKFIPPSLLAASLLLAAIITPYAAAVIREGYASVPREIAEAIYSLGATKFEAALVKLRYIRNYVLGGVFLALGRAVGETVAVSMVVGGNPSSGVTLNLLSSGVTISSLIALQMPYADATAYMKPALMAAALLLAVAGLAINAAAVYLLFKK</sequence>
<dbReference type="GO" id="GO:0005886">
    <property type="term" value="C:plasma membrane"/>
    <property type="evidence" value="ECO:0007669"/>
    <property type="project" value="UniProtKB-SubCell"/>
</dbReference>
<feature type="transmembrane region" description="Helical" evidence="9">
    <location>
        <begin position="75"/>
        <end position="106"/>
    </location>
</feature>
<keyword evidence="8 9" id="KW-0472">Membrane</keyword>
<evidence type="ECO:0000256" key="8">
    <source>
        <dbReference type="ARBA" id="ARBA00023136"/>
    </source>
</evidence>
<comment type="subcellular location">
    <subcellularLocation>
        <location evidence="1 9">Cell membrane</location>
        <topology evidence="1 9">Multi-pass membrane protein</topology>
    </subcellularLocation>
</comment>
<evidence type="ECO:0000256" key="9">
    <source>
        <dbReference type="RuleBase" id="RU363054"/>
    </source>
</evidence>
<dbReference type="PANTHER" id="PTHR30425:SF1">
    <property type="entry name" value="PHOSPHATE TRANSPORT SYSTEM PERMEASE PROTEIN PSTC"/>
    <property type="match status" value="1"/>
</dbReference>
<evidence type="ECO:0000256" key="1">
    <source>
        <dbReference type="ARBA" id="ARBA00004651"/>
    </source>
</evidence>
<name>A1RR57_PYRIL</name>
<evidence type="ECO:0000256" key="7">
    <source>
        <dbReference type="ARBA" id="ARBA00022989"/>
    </source>
</evidence>
<dbReference type="CDD" id="cd06261">
    <property type="entry name" value="TM_PBP2"/>
    <property type="match status" value="1"/>
</dbReference>
<dbReference type="InterPro" id="IPR011864">
    <property type="entry name" value="Phosphate_PstC"/>
</dbReference>
<dbReference type="InterPro" id="IPR035906">
    <property type="entry name" value="MetI-like_sf"/>
</dbReference>
<feature type="domain" description="ABC transmembrane type-1" evidence="10">
    <location>
        <begin position="81"/>
        <end position="285"/>
    </location>
</feature>
<evidence type="ECO:0000259" key="10">
    <source>
        <dbReference type="PROSITE" id="PS50928"/>
    </source>
</evidence>
<dbReference type="Proteomes" id="UP000002595">
    <property type="component" value="Chromosome"/>
</dbReference>
<feature type="transmembrane region" description="Helical" evidence="9">
    <location>
        <begin position="32"/>
        <end position="55"/>
    </location>
</feature>
<feature type="transmembrane region" description="Helical" evidence="9">
    <location>
        <begin position="204"/>
        <end position="229"/>
    </location>
</feature>
<dbReference type="Gene3D" id="1.10.3720.10">
    <property type="entry name" value="MetI-like"/>
    <property type="match status" value="1"/>
</dbReference>
<dbReference type="KEGG" id="pis:Pisl_0259"/>
<keyword evidence="3 9" id="KW-0813">Transport</keyword>
<evidence type="ECO:0000313" key="12">
    <source>
        <dbReference type="Proteomes" id="UP000002595"/>
    </source>
</evidence>
<feature type="transmembrane region" description="Helical" evidence="9">
    <location>
        <begin position="148"/>
        <end position="168"/>
    </location>
</feature>
<evidence type="ECO:0000256" key="6">
    <source>
        <dbReference type="ARBA" id="ARBA00022692"/>
    </source>
</evidence>
<dbReference type="OrthoDB" id="338493at2157"/>
<dbReference type="AlphaFoldDB" id="A1RR57"/>
<dbReference type="InterPro" id="IPR000515">
    <property type="entry name" value="MetI-like"/>
</dbReference>
<gene>
    <name evidence="11" type="ordered locus">Pisl_0259</name>
</gene>
<dbReference type="GO" id="GO:0006817">
    <property type="term" value="P:phosphate ion transport"/>
    <property type="evidence" value="ECO:0007669"/>
    <property type="project" value="UniProtKB-KW"/>
</dbReference>
<comment type="function">
    <text evidence="9">Part of the binding-protein-dependent transport system for phosphate; probably responsible for the translocation of the substrate across the membrane.</text>
</comment>
<dbReference type="PANTHER" id="PTHR30425">
    <property type="entry name" value="PHOSPHATE TRANSPORT SYSTEM PERMEASE PROTEIN PST"/>
    <property type="match status" value="1"/>
</dbReference>
<dbReference type="EMBL" id="CP000504">
    <property type="protein sequence ID" value="ABL87439.1"/>
    <property type="molecule type" value="Genomic_DNA"/>
</dbReference>
<evidence type="ECO:0000256" key="3">
    <source>
        <dbReference type="ARBA" id="ARBA00022448"/>
    </source>
</evidence>
<dbReference type="eggNOG" id="arCOG00167">
    <property type="taxonomic scope" value="Archaea"/>
</dbReference>
<proteinExistence type="inferred from homology"/>
<accession>A1RR57</accession>
<dbReference type="NCBIfam" id="TIGR02138">
    <property type="entry name" value="phosphate_pstC"/>
    <property type="match status" value="1"/>
</dbReference>
<keyword evidence="4 9" id="KW-1003">Cell membrane</keyword>
<keyword evidence="7 9" id="KW-1133">Transmembrane helix</keyword>
<keyword evidence="5 9" id="KW-0592">Phosphate transport</keyword>
<organism evidence="11 12">
    <name type="scientific">Pyrobaculum islandicum (strain DSM 4184 / JCM 9189 / GEO3)</name>
    <dbReference type="NCBI Taxonomy" id="384616"/>
    <lineage>
        <taxon>Archaea</taxon>
        <taxon>Thermoproteota</taxon>
        <taxon>Thermoprotei</taxon>
        <taxon>Thermoproteales</taxon>
        <taxon>Thermoproteaceae</taxon>
        <taxon>Pyrobaculum</taxon>
    </lineage>
</organism>
<keyword evidence="12" id="KW-1185">Reference proteome</keyword>
<dbReference type="GO" id="GO:0005315">
    <property type="term" value="F:phosphate transmembrane transporter activity"/>
    <property type="evidence" value="ECO:0007669"/>
    <property type="project" value="InterPro"/>
</dbReference>
<evidence type="ECO:0000313" key="11">
    <source>
        <dbReference type="EMBL" id="ABL87439.1"/>
    </source>
</evidence>
<reference evidence="11" key="1">
    <citation type="submission" date="2006-12" db="EMBL/GenBank/DDBJ databases">
        <title>Complete sequence of Pyrobaculum islandicum DSM 4184.</title>
        <authorList>
            <person name="Copeland A."/>
            <person name="Lucas S."/>
            <person name="Lapidus A."/>
            <person name="Barry K."/>
            <person name="Detter J.C."/>
            <person name="Glavina del Rio T."/>
            <person name="Dalin E."/>
            <person name="Tice H."/>
            <person name="Pitluck S."/>
            <person name="Meincke L."/>
            <person name="Brettin T."/>
            <person name="Bruce D."/>
            <person name="Han C."/>
            <person name="Tapia R."/>
            <person name="Gilna P."/>
            <person name="Schmutz J."/>
            <person name="Larimer F."/>
            <person name="Land M."/>
            <person name="Hauser L."/>
            <person name="Kyrpides N."/>
            <person name="Mikhailova N."/>
            <person name="Cozen A.E."/>
            <person name="Fitz-Gibbon S.T."/>
            <person name="House C.H."/>
            <person name="Saltikov C."/>
            <person name="Lowe T."/>
            <person name="Richardson P."/>
        </authorList>
    </citation>
    <scope>NUCLEOTIDE SEQUENCE [LARGE SCALE GENOMIC DNA]</scope>
    <source>
        <strain evidence="11">DSM 4184</strain>
    </source>
</reference>
<dbReference type="RefSeq" id="WP_011762016.1">
    <property type="nucleotide sequence ID" value="NC_008701.1"/>
</dbReference>
<dbReference type="GeneID" id="4617375"/>